<dbReference type="EMBL" id="BMES01000001">
    <property type="protein sequence ID" value="GGH14568.1"/>
    <property type="molecule type" value="Genomic_DNA"/>
</dbReference>
<dbReference type="Proteomes" id="UP000603912">
    <property type="component" value="Unassembled WGS sequence"/>
</dbReference>
<dbReference type="AlphaFoldDB" id="A0A917I5Z8"/>
<dbReference type="RefSeq" id="WP_188516936.1">
    <property type="nucleotide sequence ID" value="NZ_BMES01000001.1"/>
</dbReference>
<proteinExistence type="predicted"/>
<accession>A0A917I5Z8</accession>
<evidence type="ECO:0000313" key="2">
    <source>
        <dbReference type="Proteomes" id="UP000603912"/>
    </source>
</evidence>
<keyword evidence="2" id="KW-1185">Reference proteome</keyword>
<evidence type="ECO:0000313" key="1">
    <source>
        <dbReference type="EMBL" id="GGH14568.1"/>
    </source>
</evidence>
<comment type="caution">
    <text evidence="1">The sequence shown here is derived from an EMBL/GenBank/DDBJ whole genome shotgun (WGS) entry which is preliminary data.</text>
</comment>
<gene>
    <name evidence="1" type="ORF">GCM10007036_13970</name>
</gene>
<reference evidence="1" key="1">
    <citation type="journal article" date="2014" name="Int. J. Syst. Evol. Microbiol.">
        <title>Complete genome sequence of Corynebacterium casei LMG S-19264T (=DSM 44701T), isolated from a smear-ripened cheese.</title>
        <authorList>
            <consortium name="US DOE Joint Genome Institute (JGI-PGF)"/>
            <person name="Walter F."/>
            <person name="Albersmeier A."/>
            <person name="Kalinowski J."/>
            <person name="Ruckert C."/>
        </authorList>
    </citation>
    <scope>NUCLEOTIDE SEQUENCE</scope>
    <source>
        <strain evidence="1">CGMCC 1.12214</strain>
    </source>
</reference>
<name>A0A917I5Z8_9HYPH</name>
<organism evidence="1 2">
    <name type="scientific">Alsobacter metallidurans</name>
    <dbReference type="NCBI Taxonomy" id="340221"/>
    <lineage>
        <taxon>Bacteria</taxon>
        <taxon>Pseudomonadati</taxon>
        <taxon>Pseudomonadota</taxon>
        <taxon>Alphaproteobacteria</taxon>
        <taxon>Hyphomicrobiales</taxon>
        <taxon>Alsobacteraceae</taxon>
        <taxon>Alsobacter</taxon>
    </lineage>
</organism>
<reference evidence="1" key="2">
    <citation type="submission" date="2020-09" db="EMBL/GenBank/DDBJ databases">
        <authorList>
            <person name="Sun Q."/>
            <person name="Zhou Y."/>
        </authorList>
    </citation>
    <scope>NUCLEOTIDE SEQUENCE</scope>
    <source>
        <strain evidence="1">CGMCC 1.12214</strain>
    </source>
</reference>
<protein>
    <submittedName>
        <fullName evidence="1">Uncharacterized protein</fullName>
    </submittedName>
</protein>
<sequence>MPNYVEETADLFEQLLQLERRGHGDTDAAMHRLSARHRLPKRLLWSLRYRTPKTLPWDFVEDLKAAYAATCRAQAERLLRQADKLGAAGGLNADRLGQVRALAARHQAQVQPSEPSQ</sequence>